<proteinExistence type="inferred from homology"/>
<dbReference type="EMBL" id="CP003053">
    <property type="protein sequence ID" value="AFM16298.1"/>
    <property type="molecule type" value="Genomic_DNA"/>
</dbReference>
<dbReference type="InterPro" id="IPR006016">
    <property type="entry name" value="UspA"/>
</dbReference>
<dbReference type="PANTHER" id="PTHR46268:SF6">
    <property type="entry name" value="UNIVERSAL STRESS PROTEIN UP12"/>
    <property type="match status" value="1"/>
</dbReference>
<dbReference type="STRING" id="710421.Mycch_1498"/>
<dbReference type="Proteomes" id="UP000006057">
    <property type="component" value="Chromosome"/>
</dbReference>
<gene>
    <name evidence="3" type="ordered locus">Mycch_1498</name>
</gene>
<dbReference type="HOGENOM" id="CLU_049301_2_3_11"/>
<dbReference type="Gene3D" id="3.40.50.620">
    <property type="entry name" value="HUPs"/>
    <property type="match status" value="2"/>
</dbReference>
<dbReference type="OrthoDB" id="4614783at2"/>
<dbReference type="AlphaFoldDB" id="I4BG91"/>
<name>I4BG91_MYCCN</name>
<dbReference type="SUPFAM" id="SSF52402">
    <property type="entry name" value="Adenine nucleotide alpha hydrolases-like"/>
    <property type="match status" value="2"/>
</dbReference>
<feature type="domain" description="UspA" evidence="2">
    <location>
        <begin position="10"/>
        <end position="138"/>
    </location>
</feature>
<accession>I4BG91</accession>
<dbReference type="PANTHER" id="PTHR46268">
    <property type="entry name" value="STRESS RESPONSE PROTEIN NHAX"/>
    <property type="match status" value="1"/>
</dbReference>
<keyword evidence="4" id="KW-1185">Reference proteome</keyword>
<dbReference type="eggNOG" id="COG0589">
    <property type="taxonomic scope" value="Bacteria"/>
</dbReference>
<evidence type="ECO:0000256" key="1">
    <source>
        <dbReference type="ARBA" id="ARBA00008791"/>
    </source>
</evidence>
<sequence>MTSKKLAGPVIAGIDGSDAARDAAVWAADEATARGVPLRLIYATKRTHDSTDDYTADVQRARTSLQEARAAVEATGRPVTIETAIVDGPPATALIDLSAHAGMVCVGSVGIGRYARSVLGSVATDVAEKARCPVAVIRPRTEDVGRDITWIIVAVDDSPGNDAVVDQAMREATLRHAPVLALGERDSGREPGPELDETIRKYRQRYPDVHVYAINDHADVVHFLRKHDERVLLAVIGSTDAADVAQIIGGSHLSKGHPIFHRAHSSALIVRG</sequence>
<evidence type="ECO:0000313" key="4">
    <source>
        <dbReference type="Proteomes" id="UP000006057"/>
    </source>
</evidence>
<evidence type="ECO:0000259" key="2">
    <source>
        <dbReference type="Pfam" id="PF00582"/>
    </source>
</evidence>
<evidence type="ECO:0000313" key="3">
    <source>
        <dbReference type="EMBL" id="AFM16298.1"/>
    </source>
</evidence>
<dbReference type="KEGG" id="mcb:Mycch_1498"/>
<reference evidence="3 4" key="1">
    <citation type="submission" date="2012-06" db="EMBL/GenBank/DDBJ databases">
        <title>Complete sequence of chromosome of Mycobacterium chubuense NBB4.</title>
        <authorList>
            <consortium name="US DOE Joint Genome Institute"/>
            <person name="Lucas S."/>
            <person name="Han J."/>
            <person name="Lapidus A."/>
            <person name="Cheng J.-F."/>
            <person name="Goodwin L."/>
            <person name="Pitluck S."/>
            <person name="Peters L."/>
            <person name="Mikhailova N."/>
            <person name="Teshima H."/>
            <person name="Detter J.C."/>
            <person name="Han C."/>
            <person name="Tapia R."/>
            <person name="Land M."/>
            <person name="Hauser L."/>
            <person name="Kyrpides N."/>
            <person name="Ivanova N."/>
            <person name="Pagani I."/>
            <person name="Mattes T."/>
            <person name="Holmes A."/>
            <person name="Rutledge P."/>
            <person name="Paulsen I."/>
            <person name="Coleman N."/>
            <person name="Woyke T."/>
        </authorList>
    </citation>
    <scope>NUCLEOTIDE SEQUENCE [LARGE SCALE GENOMIC DNA]</scope>
    <source>
        <strain evidence="3 4">NBB4</strain>
    </source>
</reference>
<protein>
    <submittedName>
        <fullName evidence="3">Universal stress protein UspA-like protein</fullName>
    </submittedName>
</protein>
<organism evidence="3 4">
    <name type="scientific">Mycolicibacterium chubuense (strain NBB4)</name>
    <name type="common">Mycobacterium chubuense</name>
    <dbReference type="NCBI Taxonomy" id="710421"/>
    <lineage>
        <taxon>Bacteria</taxon>
        <taxon>Bacillati</taxon>
        <taxon>Actinomycetota</taxon>
        <taxon>Actinomycetes</taxon>
        <taxon>Mycobacteriales</taxon>
        <taxon>Mycobacteriaceae</taxon>
        <taxon>Mycolicibacterium</taxon>
    </lineage>
</organism>
<dbReference type="Pfam" id="PF00582">
    <property type="entry name" value="Usp"/>
    <property type="match status" value="1"/>
</dbReference>
<dbReference type="InterPro" id="IPR006015">
    <property type="entry name" value="Universal_stress_UspA"/>
</dbReference>
<dbReference type="PATRIC" id="fig|710421.3.peg.1502"/>
<dbReference type="RefSeq" id="WP_014814779.1">
    <property type="nucleotide sequence ID" value="NC_018027.1"/>
</dbReference>
<dbReference type="InterPro" id="IPR014729">
    <property type="entry name" value="Rossmann-like_a/b/a_fold"/>
</dbReference>
<comment type="similarity">
    <text evidence="1">Belongs to the universal stress protein A family.</text>
</comment>
<dbReference type="PRINTS" id="PR01438">
    <property type="entry name" value="UNVRSLSTRESS"/>
</dbReference>